<evidence type="ECO:0000313" key="2">
    <source>
        <dbReference type="Proteomes" id="UP000789901"/>
    </source>
</evidence>
<comment type="caution">
    <text evidence="1">The sequence shown here is derived from an EMBL/GenBank/DDBJ whole genome shotgun (WGS) entry which is preliminary data.</text>
</comment>
<feature type="non-terminal residue" evidence="1">
    <location>
        <position position="1"/>
    </location>
</feature>
<organism evidence="1 2">
    <name type="scientific">Gigaspora margarita</name>
    <dbReference type="NCBI Taxonomy" id="4874"/>
    <lineage>
        <taxon>Eukaryota</taxon>
        <taxon>Fungi</taxon>
        <taxon>Fungi incertae sedis</taxon>
        <taxon>Mucoromycota</taxon>
        <taxon>Glomeromycotina</taxon>
        <taxon>Glomeromycetes</taxon>
        <taxon>Diversisporales</taxon>
        <taxon>Gigasporaceae</taxon>
        <taxon>Gigaspora</taxon>
    </lineage>
</organism>
<evidence type="ECO:0000313" key="1">
    <source>
        <dbReference type="EMBL" id="CAG8855136.1"/>
    </source>
</evidence>
<feature type="non-terminal residue" evidence="1">
    <location>
        <position position="89"/>
    </location>
</feature>
<protein>
    <submittedName>
        <fullName evidence="1">38902_t:CDS:1</fullName>
    </submittedName>
</protein>
<accession>A0ABN7XIN0</accession>
<reference evidence="1 2" key="1">
    <citation type="submission" date="2021-06" db="EMBL/GenBank/DDBJ databases">
        <authorList>
            <person name="Kallberg Y."/>
            <person name="Tangrot J."/>
            <person name="Rosling A."/>
        </authorList>
    </citation>
    <scope>NUCLEOTIDE SEQUENCE [LARGE SCALE GENOMIC DNA]</scope>
    <source>
        <strain evidence="1 2">120-4 pot B 10/14</strain>
    </source>
</reference>
<dbReference type="Proteomes" id="UP000789901">
    <property type="component" value="Unassembled WGS sequence"/>
</dbReference>
<keyword evidence="2" id="KW-1185">Reference proteome</keyword>
<gene>
    <name evidence="1" type="ORF">GMARGA_LOCUS43957</name>
</gene>
<name>A0ABN7XIN0_GIGMA</name>
<dbReference type="EMBL" id="CAJVQB010146249">
    <property type="protein sequence ID" value="CAG8855136.1"/>
    <property type="molecule type" value="Genomic_DNA"/>
</dbReference>
<proteinExistence type="predicted"/>
<sequence>INAVLLNIKALLEQHYKSLNDYDLPPLKLPNNFQEELPRLITNELSIPVSDEDLRKIELLNEDQRLIFDTVIEHIKMNRPVVIFVDGPA</sequence>